<feature type="region of interest" description="Disordered" evidence="1">
    <location>
        <begin position="239"/>
        <end position="272"/>
    </location>
</feature>
<dbReference type="PANTHER" id="PTHR47871">
    <property type="entry name" value="NAC DOMAIN-CONTAINING PROTEIN 8"/>
    <property type="match status" value="1"/>
</dbReference>
<evidence type="ECO:0000313" key="2">
    <source>
        <dbReference type="EMBL" id="WOG97430.1"/>
    </source>
</evidence>
<organism evidence="2 3">
    <name type="scientific">Daucus carota subsp. sativus</name>
    <name type="common">Carrot</name>
    <dbReference type="NCBI Taxonomy" id="79200"/>
    <lineage>
        <taxon>Eukaryota</taxon>
        <taxon>Viridiplantae</taxon>
        <taxon>Streptophyta</taxon>
        <taxon>Embryophyta</taxon>
        <taxon>Tracheophyta</taxon>
        <taxon>Spermatophyta</taxon>
        <taxon>Magnoliopsida</taxon>
        <taxon>eudicotyledons</taxon>
        <taxon>Gunneridae</taxon>
        <taxon>Pentapetalae</taxon>
        <taxon>asterids</taxon>
        <taxon>campanulids</taxon>
        <taxon>Apiales</taxon>
        <taxon>Apiaceae</taxon>
        <taxon>Apioideae</taxon>
        <taxon>Scandiceae</taxon>
        <taxon>Daucinae</taxon>
        <taxon>Daucus</taxon>
        <taxon>Daucus sect. Daucus</taxon>
    </lineage>
</organism>
<dbReference type="EMBL" id="CP093346">
    <property type="protein sequence ID" value="WOG97430.1"/>
    <property type="molecule type" value="Genomic_DNA"/>
</dbReference>
<sequence>MDYTKSEENWSEEHDHLPLKQRLKILHANNKVSDLAIAASEFVVKKEDEECVVQDVDSAHFHVEGRIERFLLDESHCGCDNLSGSTVNCLVDRCSDEVKAIKSNSETPAYILDDLDHVDLKERWRMLLLSSTNDICSSKITSGQHEPCGGKFVLSSSGKHFTVPITPSTTSVNVKVEPIENNELDEKILEYSLMTNLVAVKNEPITSDAFSEDDLDHMLLSTRIKLLTSRQIAKAEKVSEDSRKIEISSPDCEPISSKSDPPARVKRSRKRKKTATDSVEIALEEDAPGLLQVLVDKGVLIDEMKLYGQTEVDEAIDESFSEFSELETVISKLFSQRHSLIKLATLKGTKGEKISYCLACLISLVEQARYLQFRKWPVEWGWCRDLQIVLERPEYGYATYFFELVDSLSIDWQIKRLVTAMKLTSCSRISLIENRALTVGKDLTEGEAGVLSDYGWVPDTGLGTMLNYRDRVVHDRKNEADSSEWRSKIGNLLMDGYNGGTIVSTSIPKKFADKTVVHNPAIKLEI</sequence>
<reference evidence="2" key="1">
    <citation type="journal article" date="2016" name="Nat. Genet.">
        <title>A high-quality carrot genome assembly provides new insights into carotenoid accumulation and asterid genome evolution.</title>
        <authorList>
            <person name="Iorizzo M."/>
            <person name="Ellison S."/>
            <person name="Senalik D."/>
            <person name="Zeng P."/>
            <person name="Satapoomin P."/>
            <person name="Huang J."/>
            <person name="Bowman M."/>
            <person name="Iovene M."/>
            <person name="Sanseverino W."/>
            <person name="Cavagnaro P."/>
            <person name="Yildiz M."/>
            <person name="Macko-Podgorni A."/>
            <person name="Moranska E."/>
            <person name="Grzebelus E."/>
            <person name="Grzebelus D."/>
            <person name="Ashrafi H."/>
            <person name="Zheng Z."/>
            <person name="Cheng S."/>
            <person name="Spooner D."/>
            <person name="Van Deynze A."/>
            <person name="Simon P."/>
        </authorList>
    </citation>
    <scope>NUCLEOTIDE SEQUENCE</scope>
    <source>
        <tissue evidence="2">Leaf</tissue>
    </source>
</reference>
<keyword evidence="3" id="KW-1185">Reference proteome</keyword>
<dbReference type="Proteomes" id="UP000077755">
    <property type="component" value="Chromosome 4"/>
</dbReference>
<evidence type="ECO:0000313" key="3">
    <source>
        <dbReference type="Proteomes" id="UP000077755"/>
    </source>
</evidence>
<name>A0AAF0WWK4_DAUCS</name>
<gene>
    <name evidence="2" type="ORF">DCAR_0416770</name>
</gene>
<reference evidence="2" key="2">
    <citation type="submission" date="2022-03" db="EMBL/GenBank/DDBJ databases">
        <title>Draft title - Genomic analysis of global carrot germplasm unveils the trajectory of domestication and the origin of high carotenoid orange carrot.</title>
        <authorList>
            <person name="Iorizzo M."/>
            <person name="Ellison S."/>
            <person name="Senalik D."/>
            <person name="Macko-Podgorni A."/>
            <person name="Grzebelus D."/>
            <person name="Bostan H."/>
            <person name="Rolling W."/>
            <person name="Curaba J."/>
            <person name="Simon P."/>
        </authorList>
    </citation>
    <scope>NUCLEOTIDE SEQUENCE</scope>
    <source>
        <tissue evidence="2">Leaf</tissue>
    </source>
</reference>
<accession>A0AAF0WWK4</accession>
<dbReference type="PANTHER" id="PTHR47871:SF2">
    <property type="entry name" value="OS03G0221300 PROTEIN"/>
    <property type="match status" value="1"/>
</dbReference>
<protein>
    <submittedName>
        <fullName evidence="2">Uncharacterized protein</fullName>
    </submittedName>
</protein>
<proteinExistence type="predicted"/>
<dbReference type="AlphaFoldDB" id="A0AAF0WWK4"/>
<evidence type="ECO:0000256" key="1">
    <source>
        <dbReference type="SAM" id="MobiDB-lite"/>
    </source>
</evidence>